<reference evidence="3" key="1">
    <citation type="submission" date="2020-01" db="EMBL/GenBank/DDBJ databases">
        <authorList>
            <person name="Meier V. D."/>
            <person name="Meier V D."/>
        </authorList>
    </citation>
    <scope>NUCLEOTIDE SEQUENCE</scope>
    <source>
        <strain evidence="3">HLG_WM_MAG_10</strain>
    </source>
</reference>
<gene>
    <name evidence="3" type="ORF">HELGO_WM32796</name>
</gene>
<organism evidence="3">
    <name type="scientific">uncultured Aureispira sp</name>
    <dbReference type="NCBI Taxonomy" id="1331704"/>
    <lineage>
        <taxon>Bacteria</taxon>
        <taxon>Pseudomonadati</taxon>
        <taxon>Bacteroidota</taxon>
        <taxon>Saprospiria</taxon>
        <taxon>Saprospirales</taxon>
        <taxon>Saprospiraceae</taxon>
        <taxon>Aureispira</taxon>
        <taxon>environmental samples</taxon>
    </lineage>
</organism>
<dbReference type="Pfam" id="PF18962">
    <property type="entry name" value="Por_Secre_tail"/>
    <property type="match status" value="1"/>
</dbReference>
<dbReference type="NCBIfam" id="TIGR04183">
    <property type="entry name" value="Por_Secre_tail"/>
    <property type="match status" value="1"/>
</dbReference>
<sequence>MQNFCKIKYIIYFICLLSQTTLHAQHLTALIPSNTATHTAVQNGSWFDPMTWDVGTVPSDAAIVVVPGNITVNYEGQSTAHIFAIRVEGTFNGIQSNSSQTSLLIFDTFIGTNTSTVRFKADALTDGNIEVEIKPFDIEAHKLGTSGFSQVWNTNALSHFSDGEPTFEVSYNTGPDSRFNSYADALLGNTSVTELSRTLIDDGAGVLGRYLWDPSQLSLGLVVMGELEILGQEKTNMVKLGADALRNQSLLELSSLPTGWAVGDSLIVTRGGNSGALANGEDLVAIQNITGTTITCTGNLDKNHEGRIQDNLHCYVGNLSRNIRFRSAFSTVIHQRGHLMAMHNPTNIQIRNAAFIDMGRTNKSKLLDDFLWSNWLQPKVFTSKISALGQECSELSPAPIADVTNPRGRYSIHLHQTGASQGTNIVHVTGNVVWGNPGWGITQHDSHADVSENVVYDVTGAGIVSESGSETGFWDNNLVVDVKDGHATSPYPAVLFYDDYLYSGQGLGMKGRAVVCRGNVIANTKQGVGIMNMNPTVNHLDRVDPAALASLRPNYLFDQFPLCSNGYSKEGDGIMPVEVALIFTNTTVISSQQGLRSIERDMGVNHESRSVFDGFIAWGVNQGLSITYQADYSFKDVFISGKNASSIGMYLWKHSHNHVFENIKLVDLGYAVTVSKLVESGNGTLKTRNNGFTPWYFVDLVLENVGVFYQIEKEDPNTATVYDEHSDNPIHLSSTEITSRPTTFTTLDSSGLIVDYATGDFRFEIDGIITDDLGSYDMGIKQAWAQGNLRLDYPTRIYEFASQQKFEDYLGVHGVYKDTANNDQLYFMIHEILPNRRTYQYTTFPVRIKIMNAPLSGIFTSAQIEPPVNLLPQNHIISRFASVTQSSTNNGITYSGVAIDAGAWKAIDGNNNGRINAQVFQQGLVPVGSFSETNVEQEPWYDLDLGETKVIEFIDIWNTVGLNGASIETLSPHFQNFYVLISDTAFTPSMTLANARVLADYEYLKGGGTARKFSLDNLNAFGRYVRIQAVGTTKIAHAEVEIIGRSLALNSAALPISLLLFDATRLDKARVQLDWTTSTETNNKGFVLERMLAHETTFSKIGWVDGQGTTTDETHYKFIDKNSYKGTSYYRLKQVDFGPTSVYSDVRAVSGIGGEEQGFSMYPNPVDKAFSIDLGAQVATVNKAVVSIFDASGQLVYNKNYQLVPYQLLTVSSVEHFPAGLYLLSIHLDNGEQLRQEFIKQ</sequence>
<keyword evidence="1" id="KW-0732">Signal</keyword>
<protein>
    <recommendedName>
        <fullName evidence="2">Secretion system C-terminal sorting domain-containing protein</fullName>
    </recommendedName>
</protein>
<dbReference type="PANTHER" id="PTHR45713:SF6">
    <property type="entry name" value="F5_8 TYPE C DOMAIN-CONTAINING PROTEIN"/>
    <property type="match status" value="1"/>
</dbReference>
<accession>A0A6S6S283</accession>
<dbReference type="Gene3D" id="2.60.120.260">
    <property type="entry name" value="Galactose-binding domain-like"/>
    <property type="match status" value="1"/>
</dbReference>
<feature type="chain" id="PRO_5028475016" description="Secretion system C-terminal sorting domain-containing protein" evidence="1">
    <location>
        <begin position="25"/>
        <end position="1241"/>
    </location>
</feature>
<feature type="domain" description="Secretion system C-terminal sorting" evidence="2">
    <location>
        <begin position="1161"/>
        <end position="1234"/>
    </location>
</feature>
<feature type="signal peptide" evidence="1">
    <location>
        <begin position="1"/>
        <end position="24"/>
    </location>
</feature>
<dbReference type="InterPro" id="IPR008979">
    <property type="entry name" value="Galactose-bd-like_sf"/>
</dbReference>
<dbReference type="PANTHER" id="PTHR45713">
    <property type="entry name" value="FTP DOMAIN-CONTAINING PROTEIN"/>
    <property type="match status" value="1"/>
</dbReference>
<dbReference type="EMBL" id="CACVAQ010000089">
    <property type="protein sequence ID" value="CAA6803690.1"/>
    <property type="molecule type" value="Genomic_DNA"/>
</dbReference>
<dbReference type="AlphaFoldDB" id="A0A6S6S283"/>
<proteinExistence type="predicted"/>
<dbReference type="InterPro" id="IPR051941">
    <property type="entry name" value="BG_Antigen-Binding_Lectin"/>
</dbReference>
<dbReference type="InterPro" id="IPR026444">
    <property type="entry name" value="Secre_tail"/>
</dbReference>
<name>A0A6S6S283_9BACT</name>
<dbReference type="SUPFAM" id="SSF49785">
    <property type="entry name" value="Galactose-binding domain-like"/>
    <property type="match status" value="1"/>
</dbReference>
<evidence type="ECO:0000256" key="1">
    <source>
        <dbReference type="SAM" id="SignalP"/>
    </source>
</evidence>
<evidence type="ECO:0000313" key="3">
    <source>
        <dbReference type="EMBL" id="CAA6803690.1"/>
    </source>
</evidence>
<evidence type="ECO:0000259" key="2">
    <source>
        <dbReference type="Pfam" id="PF18962"/>
    </source>
</evidence>